<dbReference type="KEGG" id="pfy:PFICI_12979"/>
<feature type="transmembrane region" description="Helical" evidence="6">
    <location>
        <begin position="338"/>
        <end position="357"/>
    </location>
</feature>
<dbReference type="InParanoid" id="W3WQ73"/>
<feature type="transmembrane region" description="Helical" evidence="6">
    <location>
        <begin position="187"/>
        <end position="208"/>
    </location>
</feature>
<dbReference type="InterPro" id="IPR036259">
    <property type="entry name" value="MFS_trans_sf"/>
</dbReference>
<comment type="subcellular location">
    <subcellularLocation>
        <location evidence="1">Membrane</location>
        <topology evidence="1">Multi-pass membrane protein</topology>
    </subcellularLocation>
</comment>
<feature type="transmembrane region" description="Helical" evidence="6">
    <location>
        <begin position="369"/>
        <end position="392"/>
    </location>
</feature>
<dbReference type="PROSITE" id="PS50850">
    <property type="entry name" value="MFS"/>
    <property type="match status" value="1"/>
</dbReference>
<dbReference type="Proteomes" id="UP000030651">
    <property type="component" value="Unassembled WGS sequence"/>
</dbReference>
<dbReference type="GO" id="GO:0005886">
    <property type="term" value="C:plasma membrane"/>
    <property type="evidence" value="ECO:0007669"/>
    <property type="project" value="TreeGrafter"/>
</dbReference>
<accession>W3WQ73</accession>
<dbReference type="PANTHER" id="PTHR23508">
    <property type="entry name" value="CARBOXYLIC ACID TRANSPORTER PROTEIN HOMOLOG"/>
    <property type="match status" value="1"/>
</dbReference>
<feature type="transmembrane region" description="Helical" evidence="6">
    <location>
        <begin position="436"/>
        <end position="454"/>
    </location>
</feature>
<feature type="domain" description="Major facilitator superfamily (MFS) profile" evidence="7">
    <location>
        <begin position="50"/>
        <end position="459"/>
    </location>
</feature>
<sequence>MSIVQQTPSSGAQQPQLDEKHAGSAAVMTGATTTATPDGTSARKTGSIITIVGSALANFSDGYQQNLASSTNVIFNHIIGTQIYTSAVQTRISNSLLVGSVIGIVVFGYLADKFSRKGGMLVTSGLVVIGSLMSTLAFQVNGTDAMLWYMTIARGAAGVGVGGEYPTSAAAALEGSQEHFNAQRGPIQVLISTLQATTGSAVCTFVYLMALIGSGNDLKVAFHAIYALAIFLPMSVVLFRWRMQDGKLFTRSNFKKRSIPWMLLLRQYFWRILGTSAAFFLYDFVNFPNSIMSSVIINSLVPGKNVRHVALWQLYLALMPIPGVLVGAWLVNKIGRRWTGIVGLVGGYVIIGFIIGGCYEKLTKDALPAFVVLYGLLQAFGHLGPGATIGLISCESFPTAARGMGYGIAAGFGKAGAAVGTQVFTPIRAAAGPASTFYVAGGVGIVTSAIYYFLPEGNKTDLERADEEFEHLLETHGK</sequence>
<feature type="transmembrane region" description="Helical" evidence="6">
    <location>
        <begin position="220"/>
        <end position="241"/>
    </location>
</feature>
<proteinExistence type="predicted"/>
<gene>
    <name evidence="8" type="ORF">PFICI_12979</name>
</gene>
<feature type="transmembrane region" description="Helical" evidence="6">
    <location>
        <begin position="404"/>
        <end position="424"/>
    </location>
</feature>
<dbReference type="eggNOG" id="KOG0252">
    <property type="taxonomic scope" value="Eukaryota"/>
</dbReference>
<evidence type="ECO:0000256" key="6">
    <source>
        <dbReference type="SAM" id="Phobius"/>
    </source>
</evidence>
<feature type="region of interest" description="Disordered" evidence="5">
    <location>
        <begin position="1"/>
        <end position="25"/>
    </location>
</feature>
<evidence type="ECO:0000313" key="8">
    <source>
        <dbReference type="EMBL" id="ETS76035.1"/>
    </source>
</evidence>
<feature type="transmembrane region" description="Helical" evidence="6">
    <location>
        <begin position="261"/>
        <end position="282"/>
    </location>
</feature>
<feature type="transmembrane region" description="Helical" evidence="6">
    <location>
        <begin position="92"/>
        <end position="111"/>
    </location>
</feature>
<dbReference type="OrthoDB" id="2153661at2759"/>
<dbReference type="HOGENOM" id="CLU_001265_46_12_1"/>
<dbReference type="InterPro" id="IPR005828">
    <property type="entry name" value="MFS_sugar_transport-like"/>
</dbReference>
<name>W3WQ73_PESFW</name>
<feature type="transmembrane region" description="Helical" evidence="6">
    <location>
        <begin position="310"/>
        <end position="331"/>
    </location>
</feature>
<reference evidence="9" key="1">
    <citation type="journal article" date="2015" name="BMC Genomics">
        <title>Genomic and transcriptomic analysis of the endophytic fungus Pestalotiopsis fici reveals its lifestyle and high potential for synthesis of natural products.</title>
        <authorList>
            <person name="Wang X."/>
            <person name="Zhang X."/>
            <person name="Liu L."/>
            <person name="Xiang M."/>
            <person name="Wang W."/>
            <person name="Sun X."/>
            <person name="Che Y."/>
            <person name="Guo L."/>
            <person name="Liu G."/>
            <person name="Guo L."/>
            <person name="Wang C."/>
            <person name="Yin W.B."/>
            <person name="Stadler M."/>
            <person name="Zhang X."/>
            <person name="Liu X."/>
        </authorList>
    </citation>
    <scope>NUCLEOTIDE SEQUENCE [LARGE SCALE GENOMIC DNA]</scope>
    <source>
        <strain evidence="9">W106-1 / CGMCC3.15140</strain>
    </source>
</reference>
<dbReference type="PANTHER" id="PTHR23508:SF10">
    <property type="entry name" value="CARBOXYLIC ACID TRANSPORTER PROTEIN HOMOLOG"/>
    <property type="match status" value="1"/>
</dbReference>
<evidence type="ECO:0000256" key="2">
    <source>
        <dbReference type="ARBA" id="ARBA00022692"/>
    </source>
</evidence>
<dbReference type="OMA" id="VRGICGF"/>
<keyword evidence="9" id="KW-1185">Reference proteome</keyword>
<feature type="transmembrane region" description="Helical" evidence="6">
    <location>
        <begin position="118"/>
        <end position="140"/>
    </location>
</feature>
<evidence type="ECO:0000256" key="5">
    <source>
        <dbReference type="SAM" id="MobiDB-lite"/>
    </source>
</evidence>
<evidence type="ECO:0000256" key="1">
    <source>
        <dbReference type="ARBA" id="ARBA00004141"/>
    </source>
</evidence>
<dbReference type="InterPro" id="IPR020846">
    <property type="entry name" value="MFS_dom"/>
</dbReference>
<evidence type="ECO:0000256" key="3">
    <source>
        <dbReference type="ARBA" id="ARBA00022989"/>
    </source>
</evidence>
<evidence type="ECO:0000256" key="4">
    <source>
        <dbReference type="ARBA" id="ARBA00023136"/>
    </source>
</evidence>
<keyword evidence="4 6" id="KW-0472">Membrane</keyword>
<evidence type="ECO:0000313" key="9">
    <source>
        <dbReference type="Proteomes" id="UP000030651"/>
    </source>
</evidence>
<dbReference type="STRING" id="1229662.W3WQ73"/>
<dbReference type="Gene3D" id="1.20.1250.20">
    <property type="entry name" value="MFS general substrate transporter like domains"/>
    <property type="match status" value="1"/>
</dbReference>
<keyword evidence="3 6" id="KW-1133">Transmembrane helix</keyword>
<organism evidence="8 9">
    <name type="scientific">Pestalotiopsis fici (strain W106-1 / CGMCC3.15140)</name>
    <dbReference type="NCBI Taxonomy" id="1229662"/>
    <lineage>
        <taxon>Eukaryota</taxon>
        <taxon>Fungi</taxon>
        <taxon>Dikarya</taxon>
        <taxon>Ascomycota</taxon>
        <taxon>Pezizomycotina</taxon>
        <taxon>Sordariomycetes</taxon>
        <taxon>Xylariomycetidae</taxon>
        <taxon>Amphisphaeriales</taxon>
        <taxon>Sporocadaceae</taxon>
        <taxon>Pestalotiopsis</taxon>
    </lineage>
</organism>
<feature type="compositionally biased region" description="Polar residues" evidence="5">
    <location>
        <begin position="1"/>
        <end position="16"/>
    </location>
</feature>
<dbReference type="EMBL" id="KI912118">
    <property type="protein sequence ID" value="ETS76035.1"/>
    <property type="molecule type" value="Genomic_DNA"/>
</dbReference>
<keyword evidence="2 6" id="KW-0812">Transmembrane</keyword>
<dbReference type="RefSeq" id="XP_007839751.1">
    <property type="nucleotide sequence ID" value="XM_007841560.1"/>
</dbReference>
<protein>
    <recommendedName>
        <fullName evidence="7">Major facilitator superfamily (MFS) profile domain-containing protein</fullName>
    </recommendedName>
</protein>
<dbReference type="AlphaFoldDB" id="W3WQ73"/>
<dbReference type="SUPFAM" id="SSF103473">
    <property type="entry name" value="MFS general substrate transporter"/>
    <property type="match status" value="1"/>
</dbReference>
<dbReference type="GeneID" id="19277992"/>
<evidence type="ECO:0000259" key="7">
    <source>
        <dbReference type="PROSITE" id="PS50850"/>
    </source>
</evidence>
<dbReference type="GO" id="GO:0046943">
    <property type="term" value="F:carboxylic acid transmembrane transporter activity"/>
    <property type="evidence" value="ECO:0007669"/>
    <property type="project" value="TreeGrafter"/>
</dbReference>
<dbReference type="Pfam" id="PF00083">
    <property type="entry name" value="Sugar_tr"/>
    <property type="match status" value="2"/>
</dbReference>